<dbReference type="PANTHER" id="PTHR47074:SF48">
    <property type="entry name" value="POLYNUCLEOTIDYL TRANSFERASE, RIBONUCLEASE H-LIKE SUPERFAMILY PROTEIN"/>
    <property type="match status" value="1"/>
</dbReference>
<dbReference type="Proteomes" id="UP000811609">
    <property type="component" value="Chromosome 8"/>
</dbReference>
<comment type="caution">
    <text evidence="2">The sequence shown here is derived from an EMBL/GenBank/DDBJ whole genome shotgun (WGS) entry which is preliminary data.</text>
</comment>
<accession>A0A8T1PVF2</accession>
<gene>
    <name evidence="2" type="ORF">CIPAW_08G120100</name>
</gene>
<proteinExistence type="predicted"/>
<name>A0A8T1PVF2_CARIL</name>
<dbReference type="Pfam" id="PF13966">
    <property type="entry name" value="zf-RVT"/>
    <property type="match status" value="1"/>
</dbReference>
<sequence length="339" mass="38500">MLWRIGNGKSTEIWKDKWLPIPTTYKPQESVRFLHESTKVSFLIDECTSQWKRDLVTSIFTKKEAESILKIPISPLSKPDSLFWRCTSSGQFTVTSAYHLLNELEDQARGQSSNSRTHQAPWTSLWNLNLPNATKTFLWRACLNALPTQANLKVRKVVEDSACPICLHPSETIEHTMWECPSARDVWSLSSRKFHKASTLSPSFAKKLESLVASKETEELLLFAVTAWYLWKRRNEVVLQGHLTHPSSAVSQSQQLVEDLQKLPVSKKVMALKQQTSPPWEAPPQGKFKVNWDASVDEVSCKVGVGAVLRDWNSKVLATLRMEQDLFPDPHMAEAFAAL</sequence>
<feature type="domain" description="Reverse transcriptase zinc-binding" evidence="1">
    <location>
        <begin position="92"/>
        <end position="187"/>
    </location>
</feature>
<reference evidence="2" key="1">
    <citation type="submission" date="2020-12" db="EMBL/GenBank/DDBJ databases">
        <title>WGS assembly of Carya illinoinensis cv. Pawnee.</title>
        <authorList>
            <person name="Platts A."/>
            <person name="Shu S."/>
            <person name="Wright S."/>
            <person name="Barry K."/>
            <person name="Edger P."/>
            <person name="Pires J.C."/>
            <person name="Schmutz J."/>
        </authorList>
    </citation>
    <scope>NUCLEOTIDE SEQUENCE</scope>
    <source>
        <tissue evidence="2">Leaf</tissue>
    </source>
</reference>
<dbReference type="AlphaFoldDB" id="A0A8T1PVF2"/>
<dbReference type="InterPro" id="IPR026960">
    <property type="entry name" value="RVT-Znf"/>
</dbReference>
<keyword evidence="3" id="KW-1185">Reference proteome</keyword>
<evidence type="ECO:0000259" key="1">
    <source>
        <dbReference type="Pfam" id="PF13966"/>
    </source>
</evidence>
<dbReference type="InterPro" id="IPR052929">
    <property type="entry name" value="RNase_H-like_EbsB-rel"/>
</dbReference>
<dbReference type="EMBL" id="CM031816">
    <property type="protein sequence ID" value="KAG6645401.1"/>
    <property type="molecule type" value="Genomic_DNA"/>
</dbReference>
<evidence type="ECO:0000313" key="3">
    <source>
        <dbReference type="Proteomes" id="UP000811609"/>
    </source>
</evidence>
<dbReference type="PANTHER" id="PTHR47074">
    <property type="entry name" value="BNAC02G40300D PROTEIN"/>
    <property type="match status" value="1"/>
</dbReference>
<protein>
    <recommendedName>
        <fullName evidence="1">Reverse transcriptase zinc-binding domain-containing protein</fullName>
    </recommendedName>
</protein>
<evidence type="ECO:0000313" key="2">
    <source>
        <dbReference type="EMBL" id="KAG6645401.1"/>
    </source>
</evidence>
<organism evidence="2 3">
    <name type="scientific">Carya illinoinensis</name>
    <name type="common">Pecan</name>
    <dbReference type="NCBI Taxonomy" id="32201"/>
    <lineage>
        <taxon>Eukaryota</taxon>
        <taxon>Viridiplantae</taxon>
        <taxon>Streptophyta</taxon>
        <taxon>Embryophyta</taxon>
        <taxon>Tracheophyta</taxon>
        <taxon>Spermatophyta</taxon>
        <taxon>Magnoliopsida</taxon>
        <taxon>eudicotyledons</taxon>
        <taxon>Gunneridae</taxon>
        <taxon>Pentapetalae</taxon>
        <taxon>rosids</taxon>
        <taxon>fabids</taxon>
        <taxon>Fagales</taxon>
        <taxon>Juglandaceae</taxon>
        <taxon>Carya</taxon>
    </lineage>
</organism>